<evidence type="ECO:0000313" key="1">
    <source>
        <dbReference type="EMBL" id="CDQ91815.1"/>
    </source>
</evidence>
<gene>
    <name evidence="1" type="ORF">GSONMT00022815001</name>
</gene>
<dbReference type="Proteomes" id="UP000193380">
    <property type="component" value="Unassembled WGS sequence"/>
</dbReference>
<dbReference type="AlphaFoldDB" id="A0A060YRR6"/>
<proteinExistence type="predicted"/>
<dbReference type="EMBL" id="FR912335">
    <property type="protein sequence ID" value="CDQ91815.1"/>
    <property type="molecule type" value="Genomic_DNA"/>
</dbReference>
<dbReference type="STRING" id="8022.A0A060YRR6"/>
<dbReference type="PaxDb" id="8022-A0A060YRR6"/>
<reference evidence="1" key="2">
    <citation type="submission" date="2014-03" db="EMBL/GenBank/DDBJ databases">
        <authorList>
            <person name="Genoscope - CEA"/>
        </authorList>
    </citation>
    <scope>NUCLEOTIDE SEQUENCE</scope>
</reference>
<name>A0A060YRR6_ONCMY</name>
<reference evidence="1" key="1">
    <citation type="journal article" date="2014" name="Nat. Commun.">
        <title>The rainbow trout genome provides novel insights into evolution after whole-genome duplication in vertebrates.</title>
        <authorList>
            <person name="Berthelot C."/>
            <person name="Brunet F."/>
            <person name="Chalopin D."/>
            <person name="Juanchich A."/>
            <person name="Bernard M."/>
            <person name="Noel B."/>
            <person name="Bento P."/>
            <person name="Da Silva C."/>
            <person name="Labadie K."/>
            <person name="Alberti A."/>
            <person name="Aury J.M."/>
            <person name="Louis A."/>
            <person name="Dehais P."/>
            <person name="Bardou P."/>
            <person name="Montfort J."/>
            <person name="Klopp C."/>
            <person name="Cabau C."/>
            <person name="Gaspin C."/>
            <person name="Thorgaard G.H."/>
            <person name="Boussaha M."/>
            <person name="Quillet E."/>
            <person name="Guyomard R."/>
            <person name="Galiana D."/>
            <person name="Bobe J."/>
            <person name="Volff J.N."/>
            <person name="Genet C."/>
            <person name="Wincker P."/>
            <person name="Jaillon O."/>
            <person name="Roest Crollius H."/>
            <person name="Guiguen Y."/>
        </authorList>
    </citation>
    <scope>NUCLEOTIDE SEQUENCE [LARGE SCALE GENOMIC DNA]</scope>
</reference>
<sequence length="130" mass="14796">MKTSTSMSRQLWIYCSYSILLIPDQALITGTRKRTHKRGKRAASLMLLGRLRGRCVSLLTTAGALMLRKLRLCSPESEYLMISCRPHYLPREFSSIFVIAVYVTQQTDAGTKTALKELYKTISKRENAHP</sequence>
<organism evidence="1 2">
    <name type="scientific">Oncorhynchus mykiss</name>
    <name type="common">Rainbow trout</name>
    <name type="synonym">Salmo gairdneri</name>
    <dbReference type="NCBI Taxonomy" id="8022"/>
    <lineage>
        <taxon>Eukaryota</taxon>
        <taxon>Metazoa</taxon>
        <taxon>Chordata</taxon>
        <taxon>Craniata</taxon>
        <taxon>Vertebrata</taxon>
        <taxon>Euteleostomi</taxon>
        <taxon>Actinopterygii</taxon>
        <taxon>Neopterygii</taxon>
        <taxon>Teleostei</taxon>
        <taxon>Protacanthopterygii</taxon>
        <taxon>Salmoniformes</taxon>
        <taxon>Salmonidae</taxon>
        <taxon>Salmoninae</taxon>
        <taxon>Oncorhynchus</taxon>
    </lineage>
</organism>
<evidence type="ECO:0000313" key="2">
    <source>
        <dbReference type="Proteomes" id="UP000193380"/>
    </source>
</evidence>
<accession>A0A060YRR6</accession>
<protein>
    <submittedName>
        <fullName evidence="1">Uncharacterized protein</fullName>
    </submittedName>
</protein>